<dbReference type="SMART" id="SM00155">
    <property type="entry name" value="PLDc"/>
    <property type="match status" value="2"/>
</dbReference>
<accession>A0A5J4KFQ6</accession>
<keyword evidence="9" id="KW-1185">Reference proteome</keyword>
<feature type="domain" description="PLD phosphodiesterase" evidence="7">
    <location>
        <begin position="141"/>
        <end position="168"/>
    </location>
</feature>
<dbReference type="PANTHER" id="PTHR43856:SF1">
    <property type="entry name" value="MITOCHONDRIAL CARDIOLIPIN HYDROLASE"/>
    <property type="match status" value="1"/>
</dbReference>
<dbReference type="GO" id="GO:0016042">
    <property type="term" value="P:lipid catabolic process"/>
    <property type="evidence" value="ECO:0007669"/>
    <property type="project" value="UniProtKB-KW"/>
</dbReference>
<evidence type="ECO:0000259" key="7">
    <source>
        <dbReference type="PROSITE" id="PS50035"/>
    </source>
</evidence>
<dbReference type="GO" id="GO:0016891">
    <property type="term" value="F:RNA endonuclease activity producing 5'-phosphomonoesters, hydrolytic mechanism"/>
    <property type="evidence" value="ECO:0007669"/>
    <property type="project" value="TreeGrafter"/>
</dbReference>
<comment type="catalytic activity">
    <reaction evidence="1">
        <text>a 1,2-diacyl-sn-glycero-3-phosphocholine + H2O = a 1,2-diacyl-sn-glycero-3-phosphate + choline + H(+)</text>
        <dbReference type="Rhea" id="RHEA:14445"/>
        <dbReference type="ChEBI" id="CHEBI:15354"/>
        <dbReference type="ChEBI" id="CHEBI:15377"/>
        <dbReference type="ChEBI" id="CHEBI:15378"/>
        <dbReference type="ChEBI" id="CHEBI:57643"/>
        <dbReference type="ChEBI" id="CHEBI:58608"/>
        <dbReference type="EC" id="3.1.4.4"/>
    </reaction>
</comment>
<evidence type="ECO:0000256" key="5">
    <source>
        <dbReference type="ARBA" id="ARBA00022963"/>
    </source>
</evidence>
<evidence type="ECO:0000256" key="1">
    <source>
        <dbReference type="ARBA" id="ARBA00000798"/>
    </source>
</evidence>
<evidence type="ECO:0000256" key="4">
    <source>
        <dbReference type="ARBA" id="ARBA00022801"/>
    </source>
</evidence>
<sequence>MHSKRHSHQPLLVISILTLIVLAVFSNGILRPSTAQAQALLPASLTLGTGRGIDVTTFVEPAAGETPILNAINNATSSIYVELYLLTDTNVINALENAAKNGKDVRVMLDPNPYGVGSSGPAQTLQALSNAGAQTKTSNPIFTYTHEKSMVIDGKTAYIMTCNLTKSALGGSTSTTNREYGIIDTESTDVAAVLGIFTADWNRSSYTLTDNDLVLSPVNSRSDFIALINQATSSLKIEAEEMQDTSVEQAIVNAEARGVNVQVILPANDSGNTSGIATLKSGHVLVYTDAHYYMHAKLIIVDGGESFVGSENISTNSLDNNRELGILISKASVITILANTFSSDLTDSVAA</sequence>
<dbReference type="RefSeq" id="WP_151754606.1">
    <property type="nucleotide sequence ID" value="NZ_BKZW01000001.1"/>
</dbReference>
<dbReference type="InterPro" id="IPR051406">
    <property type="entry name" value="PLD_domain"/>
</dbReference>
<dbReference type="Proteomes" id="UP000326912">
    <property type="component" value="Unassembled WGS sequence"/>
</dbReference>
<evidence type="ECO:0000313" key="9">
    <source>
        <dbReference type="Proteomes" id="UP000326912"/>
    </source>
</evidence>
<dbReference type="Pfam" id="PF13091">
    <property type="entry name" value="PLDc_2"/>
    <property type="match status" value="2"/>
</dbReference>
<reference evidence="8 9" key="1">
    <citation type="submission" date="2019-10" db="EMBL/GenBank/DDBJ databases">
        <title>Dictyobacter vulcani sp. nov., within the class Ktedonobacteria, isolated from soil of volcanic Mt. Zao.</title>
        <authorList>
            <person name="Zheng Y."/>
            <person name="Wang C.M."/>
            <person name="Sakai Y."/>
            <person name="Abe K."/>
            <person name="Yokota A."/>
            <person name="Yabe S."/>
        </authorList>
    </citation>
    <scope>NUCLEOTIDE SEQUENCE [LARGE SCALE GENOMIC DNA]</scope>
    <source>
        <strain evidence="8 9">W12</strain>
    </source>
</reference>
<name>A0A5J4KFQ6_9CHLR</name>
<dbReference type="PANTHER" id="PTHR43856">
    <property type="entry name" value="CARDIOLIPIN HYDROLASE"/>
    <property type="match status" value="1"/>
</dbReference>
<dbReference type="InterPro" id="IPR025202">
    <property type="entry name" value="PLD-like_dom"/>
</dbReference>
<keyword evidence="4" id="KW-0378">Hydrolase</keyword>
<organism evidence="8 9">
    <name type="scientific">Dictyobacter vulcani</name>
    <dbReference type="NCBI Taxonomy" id="2607529"/>
    <lineage>
        <taxon>Bacteria</taxon>
        <taxon>Bacillati</taxon>
        <taxon>Chloroflexota</taxon>
        <taxon>Ktedonobacteria</taxon>
        <taxon>Ktedonobacterales</taxon>
        <taxon>Dictyobacteraceae</taxon>
        <taxon>Dictyobacter</taxon>
    </lineage>
</organism>
<dbReference type="PROSITE" id="PS50035">
    <property type="entry name" value="PLD"/>
    <property type="match status" value="2"/>
</dbReference>
<proteinExistence type="inferred from homology"/>
<comment type="caution">
    <text evidence="8">The sequence shown here is derived from an EMBL/GenBank/DDBJ whole genome shotgun (WGS) entry which is preliminary data.</text>
</comment>
<evidence type="ECO:0000256" key="3">
    <source>
        <dbReference type="ARBA" id="ARBA00012027"/>
    </source>
</evidence>
<dbReference type="EC" id="3.1.4.4" evidence="3"/>
<keyword evidence="6" id="KW-0443">Lipid metabolism</keyword>
<evidence type="ECO:0000313" key="8">
    <source>
        <dbReference type="EMBL" id="GER86483.1"/>
    </source>
</evidence>
<evidence type="ECO:0000256" key="2">
    <source>
        <dbReference type="ARBA" id="ARBA00008664"/>
    </source>
</evidence>
<keyword evidence="5" id="KW-0442">Lipid degradation</keyword>
<dbReference type="CDD" id="cd09128">
    <property type="entry name" value="PLDc_unchar1_2"/>
    <property type="match status" value="1"/>
</dbReference>
<dbReference type="GO" id="GO:0006793">
    <property type="term" value="P:phosphorus metabolic process"/>
    <property type="evidence" value="ECO:0007669"/>
    <property type="project" value="UniProtKB-ARBA"/>
</dbReference>
<dbReference type="InterPro" id="IPR001736">
    <property type="entry name" value="PLipase_D/transphosphatidylase"/>
</dbReference>
<evidence type="ECO:0000256" key="6">
    <source>
        <dbReference type="ARBA" id="ARBA00023098"/>
    </source>
</evidence>
<dbReference type="SUPFAM" id="SSF56024">
    <property type="entry name" value="Phospholipase D/nuclease"/>
    <property type="match status" value="2"/>
</dbReference>
<dbReference type="GO" id="GO:0004630">
    <property type="term" value="F:phospholipase D activity"/>
    <property type="evidence" value="ECO:0007669"/>
    <property type="project" value="UniProtKB-EC"/>
</dbReference>
<gene>
    <name evidence="8" type="primary">cls_1</name>
    <name evidence="8" type="ORF">KDW_06450</name>
</gene>
<dbReference type="AlphaFoldDB" id="A0A5J4KFQ6"/>
<dbReference type="EMBL" id="BKZW01000001">
    <property type="protein sequence ID" value="GER86483.1"/>
    <property type="molecule type" value="Genomic_DNA"/>
</dbReference>
<feature type="domain" description="PLD phosphodiesterase" evidence="7">
    <location>
        <begin position="290"/>
        <end position="317"/>
    </location>
</feature>
<protein>
    <recommendedName>
        <fullName evidence="3">phospholipase D</fullName>
        <ecNumber evidence="3">3.1.4.4</ecNumber>
    </recommendedName>
</protein>
<comment type="similarity">
    <text evidence="2">Belongs to the phospholipase D family.</text>
</comment>
<dbReference type="Gene3D" id="3.30.870.10">
    <property type="entry name" value="Endonuclease Chain A"/>
    <property type="match status" value="2"/>
</dbReference>